<name>A0A0D3I936_EMIH1</name>
<dbReference type="GeneID" id="17253808"/>
<dbReference type="InterPro" id="IPR037191">
    <property type="entry name" value="VPS9_dom_sf"/>
</dbReference>
<dbReference type="GO" id="GO:0005085">
    <property type="term" value="F:guanyl-nucleotide exchange factor activity"/>
    <property type="evidence" value="ECO:0007669"/>
    <property type="project" value="InterPro"/>
</dbReference>
<dbReference type="InterPro" id="IPR003123">
    <property type="entry name" value="VPS9"/>
</dbReference>
<dbReference type="eggNOG" id="KOG0231">
    <property type="taxonomic scope" value="Eukaryota"/>
</dbReference>
<protein>
    <recommendedName>
        <fullName evidence="1">VPS9 domain-containing protein</fullName>
    </recommendedName>
</protein>
<dbReference type="GO" id="GO:0031267">
    <property type="term" value="F:small GTPase binding"/>
    <property type="evidence" value="ECO:0007669"/>
    <property type="project" value="TreeGrafter"/>
</dbReference>
<feature type="domain" description="VPS9" evidence="1">
    <location>
        <begin position="485"/>
        <end position="646"/>
    </location>
</feature>
<dbReference type="STRING" id="2903.R1DA59"/>
<reference evidence="2" key="2">
    <citation type="submission" date="2024-10" db="UniProtKB">
        <authorList>
            <consortium name="EnsemblProtists"/>
        </authorList>
    </citation>
    <scope>IDENTIFICATION</scope>
</reference>
<dbReference type="Pfam" id="PF02204">
    <property type="entry name" value="VPS9"/>
    <property type="match status" value="1"/>
</dbReference>
<dbReference type="PROSITE" id="PS51205">
    <property type="entry name" value="VPS9"/>
    <property type="match status" value="1"/>
</dbReference>
<dbReference type="Proteomes" id="UP000013827">
    <property type="component" value="Unassembled WGS sequence"/>
</dbReference>
<proteinExistence type="predicted"/>
<dbReference type="PANTHER" id="PTHR23101:SF25">
    <property type="entry name" value="GTPASE-ACTIVATING PROTEIN AND VPS9 DOMAIN-CONTAINING PROTEIN 1"/>
    <property type="match status" value="1"/>
</dbReference>
<dbReference type="SMART" id="SM00167">
    <property type="entry name" value="VPS9"/>
    <property type="match status" value="1"/>
</dbReference>
<dbReference type="RefSeq" id="XP_005760200.1">
    <property type="nucleotide sequence ID" value="XM_005760143.1"/>
</dbReference>
<dbReference type="KEGG" id="ehx:EMIHUDRAFT_631899"/>
<dbReference type="GO" id="GO:0005829">
    <property type="term" value="C:cytosol"/>
    <property type="evidence" value="ECO:0007669"/>
    <property type="project" value="TreeGrafter"/>
</dbReference>
<dbReference type="EnsemblProtists" id="EOD07771">
    <property type="protein sequence ID" value="EOD07771"/>
    <property type="gene ID" value="EMIHUDRAFT_631899"/>
</dbReference>
<dbReference type="HOGENOM" id="CLU_404102_0_0_1"/>
<evidence type="ECO:0000313" key="3">
    <source>
        <dbReference type="Proteomes" id="UP000013827"/>
    </source>
</evidence>
<dbReference type="GO" id="GO:0016192">
    <property type="term" value="P:vesicle-mediated transport"/>
    <property type="evidence" value="ECO:0007669"/>
    <property type="project" value="InterPro"/>
</dbReference>
<keyword evidence="3" id="KW-1185">Reference proteome</keyword>
<evidence type="ECO:0000313" key="2">
    <source>
        <dbReference type="EnsemblProtists" id="EOD07771"/>
    </source>
</evidence>
<reference evidence="3" key="1">
    <citation type="journal article" date="2013" name="Nature">
        <title>Pan genome of the phytoplankton Emiliania underpins its global distribution.</title>
        <authorList>
            <person name="Read B.A."/>
            <person name="Kegel J."/>
            <person name="Klute M.J."/>
            <person name="Kuo A."/>
            <person name="Lefebvre S.C."/>
            <person name="Maumus F."/>
            <person name="Mayer C."/>
            <person name="Miller J."/>
            <person name="Monier A."/>
            <person name="Salamov A."/>
            <person name="Young J."/>
            <person name="Aguilar M."/>
            <person name="Claverie J.M."/>
            <person name="Frickenhaus S."/>
            <person name="Gonzalez K."/>
            <person name="Herman E.K."/>
            <person name="Lin Y.C."/>
            <person name="Napier J."/>
            <person name="Ogata H."/>
            <person name="Sarno A.F."/>
            <person name="Shmutz J."/>
            <person name="Schroeder D."/>
            <person name="de Vargas C."/>
            <person name="Verret F."/>
            <person name="von Dassow P."/>
            <person name="Valentin K."/>
            <person name="Van de Peer Y."/>
            <person name="Wheeler G."/>
            <person name="Dacks J.B."/>
            <person name="Delwiche C.F."/>
            <person name="Dyhrman S.T."/>
            <person name="Glockner G."/>
            <person name="John U."/>
            <person name="Richards T."/>
            <person name="Worden A.Z."/>
            <person name="Zhang X."/>
            <person name="Grigoriev I.V."/>
            <person name="Allen A.E."/>
            <person name="Bidle K."/>
            <person name="Borodovsky M."/>
            <person name="Bowler C."/>
            <person name="Brownlee C."/>
            <person name="Cock J.M."/>
            <person name="Elias M."/>
            <person name="Gladyshev V.N."/>
            <person name="Groth M."/>
            <person name="Guda C."/>
            <person name="Hadaegh A."/>
            <person name="Iglesias-Rodriguez M.D."/>
            <person name="Jenkins J."/>
            <person name="Jones B.M."/>
            <person name="Lawson T."/>
            <person name="Leese F."/>
            <person name="Lindquist E."/>
            <person name="Lobanov A."/>
            <person name="Lomsadze A."/>
            <person name="Malik S.B."/>
            <person name="Marsh M.E."/>
            <person name="Mackinder L."/>
            <person name="Mock T."/>
            <person name="Mueller-Roeber B."/>
            <person name="Pagarete A."/>
            <person name="Parker M."/>
            <person name="Probert I."/>
            <person name="Quesneville H."/>
            <person name="Raines C."/>
            <person name="Rensing S.A."/>
            <person name="Riano-Pachon D.M."/>
            <person name="Richier S."/>
            <person name="Rokitta S."/>
            <person name="Shiraiwa Y."/>
            <person name="Soanes D.M."/>
            <person name="van der Giezen M."/>
            <person name="Wahlund T.M."/>
            <person name="Williams B."/>
            <person name="Wilson W."/>
            <person name="Wolfe G."/>
            <person name="Wurch L.L."/>
        </authorList>
    </citation>
    <scope>NUCLEOTIDE SEQUENCE</scope>
</reference>
<dbReference type="Gene3D" id="1.20.1050.80">
    <property type="entry name" value="VPS9 domain"/>
    <property type="match status" value="1"/>
</dbReference>
<dbReference type="InterPro" id="IPR045046">
    <property type="entry name" value="Vps9-like"/>
</dbReference>
<dbReference type="GO" id="GO:0030139">
    <property type="term" value="C:endocytic vesicle"/>
    <property type="evidence" value="ECO:0007669"/>
    <property type="project" value="TreeGrafter"/>
</dbReference>
<dbReference type="AlphaFoldDB" id="A0A0D3I936"/>
<dbReference type="PANTHER" id="PTHR23101">
    <property type="entry name" value="RAB GDP/GTP EXCHANGE FACTOR"/>
    <property type="match status" value="1"/>
</dbReference>
<organism evidence="2 3">
    <name type="scientific">Emiliania huxleyi (strain CCMP1516)</name>
    <dbReference type="NCBI Taxonomy" id="280463"/>
    <lineage>
        <taxon>Eukaryota</taxon>
        <taxon>Haptista</taxon>
        <taxon>Haptophyta</taxon>
        <taxon>Prymnesiophyceae</taxon>
        <taxon>Isochrysidales</taxon>
        <taxon>Noelaerhabdaceae</taxon>
        <taxon>Emiliania</taxon>
    </lineage>
</organism>
<accession>A0A0D3I936</accession>
<sequence length="681" mass="66970">MSSGCHPQQAEPDLFRRFAARLPQWPRARAGPVLQKSELLLLALNGAATEAGAPVAAPEASSAARAGEAGSAGRSWRELSGRVVGREGLSPLLRKNGRSTLVSDEQNVSPLGYTFGDVSRAITAVVRSAAGGYVSAPAGGAAAPDGELNSTAAAAAAASGADAAAGCQAAAEAGSAGREAAARVAAGGDAAQAGGAGGARAADGEGVGAGEGGCSGLGCGDGRCEAACWVRGAASLSPDEQRAWLARAEQAAAGELGAEALRRVVLLEAVDARVILLEATDASRPAGAALARALARFSEAHGAAGGGSAGGSAEGAAGGGAAGGAAGEGARGEGGADVAGVAGGGTRTVVAGAVAGVAAGAVVGVAAGAAVGAAAGGRLLWRSRAAADAAAAAEGAGCEAGGGAGAAGAAIASLRRELQELSVLLAAQLPAVVWESARWRRQVLEAVEEAAVRGCWRVLAELYAAREAESVSRLAELCHALRTVLPLDLRLPRALCAMPPEVFSDRAALEAMRLADLSDTRLPYASAIRTLRTLLHVRTAREKARVLLEVCEEVASGAQHSASLHEAASGGGSDGERGAPCLGAEDLLPITVYVVLRSRVAVLPSELELVAELLPSELAGGREGYALTTMQCACHVLLRTPFSQGLLEACGAEAEAGAGPAGAALGDGGRGDPALSYSVSL</sequence>
<dbReference type="PaxDb" id="2903-EOD07771"/>
<evidence type="ECO:0000259" key="1">
    <source>
        <dbReference type="PROSITE" id="PS51205"/>
    </source>
</evidence>
<dbReference type="SUPFAM" id="SSF109993">
    <property type="entry name" value="VPS9 domain"/>
    <property type="match status" value="1"/>
</dbReference>